<reference evidence="1" key="1">
    <citation type="journal article" date="2015" name="Nature">
        <title>Complex archaea that bridge the gap between prokaryotes and eukaryotes.</title>
        <authorList>
            <person name="Spang A."/>
            <person name="Saw J.H."/>
            <person name="Jorgensen S.L."/>
            <person name="Zaremba-Niedzwiedzka K."/>
            <person name="Martijn J."/>
            <person name="Lind A.E."/>
            <person name="van Eijk R."/>
            <person name="Schleper C."/>
            <person name="Guy L."/>
            <person name="Ettema T.J."/>
        </authorList>
    </citation>
    <scope>NUCLEOTIDE SEQUENCE</scope>
</reference>
<dbReference type="AlphaFoldDB" id="A0A0F9L143"/>
<accession>A0A0F9L143</accession>
<evidence type="ECO:0000313" key="1">
    <source>
        <dbReference type="EMBL" id="KKM87633.1"/>
    </source>
</evidence>
<protein>
    <submittedName>
        <fullName evidence="1">Uncharacterized protein</fullName>
    </submittedName>
</protein>
<sequence length="61" mass="6845">MTDAELNCYAQQIVDAVQDPDIYIKANVAIARERAARNRDRLLGGIGRPDTAYLRSVGWPR</sequence>
<organism evidence="1">
    <name type="scientific">marine sediment metagenome</name>
    <dbReference type="NCBI Taxonomy" id="412755"/>
    <lineage>
        <taxon>unclassified sequences</taxon>
        <taxon>metagenomes</taxon>
        <taxon>ecological metagenomes</taxon>
    </lineage>
</organism>
<name>A0A0F9L143_9ZZZZ</name>
<comment type="caution">
    <text evidence="1">The sequence shown here is derived from an EMBL/GenBank/DDBJ whole genome shotgun (WGS) entry which is preliminary data.</text>
</comment>
<gene>
    <name evidence="1" type="ORF">LCGC14_1266960</name>
</gene>
<proteinExistence type="predicted"/>
<dbReference type="EMBL" id="LAZR01007075">
    <property type="protein sequence ID" value="KKM87633.1"/>
    <property type="molecule type" value="Genomic_DNA"/>
</dbReference>